<evidence type="ECO:0000313" key="4">
    <source>
        <dbReference type="Proteomes" id="UP001515480"/>
    </source>
</evidence>
<reference evidence="3 4" key="1">
    <citation type="journal article" date="2024" name="Science">
        <title>Giant polyketide synthase enzymes in the biosynthesis of giant marine polyether toxins.</title>
        <authorList>
            <person name="Fallon T.R."/>
            <person name="Shende V.V."/>
            <person name="Wierzbicki I.H."/>
            <person name="Pendleton A.L."/>
            <person name="Watervoot N.F."/>
            <person name="Auber R.P."/>
            <person name="Gonzalez D.J."/>
            <person name="Wisecaver J.H."/>
            <person name="Moore B.S."/>
        </authorList>
    </citation>
    <scope>NUCLEOTIDE SEQUENCE [LARGE SCALE GENOMIC DNA]</scope>
    <source>
        <strain evidence="3 4">12B1</strain>
    </source>
</reference>
<dbReference type="AlphaFoldDB" id="A0AB34IUJ0"/>
<dbReference type="Proteomes" id="UP001515480">
    <property type="component" value="Unassembled WGS sequence"/>
</dbReference>
<name>A0AB34IUJ0_PRYPA</name>
<organism evidence="3 4">
    <name type="scientific">Prymnesium parvum</name>
    <name type="common">Toxic golden alga</name>
    <dbReference type="NCBI Taxonomy" id="97485"/>
    <lineage>
        <taxon>Eukaryota</taxon>
        <taxon>Haptista</taxon>
        <taxon>Haptophyta</taxon>
        <taxon>Prymnesiophyceae</taxon>
        <taxon>Prymnesiales</taxon>
        <taxon>Prymnesiaceae</taxon>
        <taxon>Prymnesium</taxon>
    </lineage>
</organism>
<evidence type="ECO:0000256" key="1">
    <source>
        <dbReference type="SAM" id="MobiDB-lite"/>
    </source>
</evidence>
<keyword evidence="4" id="KW-1185">Reference proteome</keyword>
<feature type="chain" id="PRO_5044311273" description="Amine oxidase" evidence="2">
    <location>
        <begin position="18"/>
        <end position="658"/>
    </location>
</feature>
<keyword evidence="2" id="KW-0732">Signal</keyword>
<protein>
    <recommendedName>
        <fullName evidence="5">Amine oxidase</fullName>
    </recommendedName>
</protein>
<evidence type="ECO:0008006" key="5">
    <source>
        <dbReference type="Google" id="ProtNLM"/>
    </source>
</evidence>
<feature type="region of interest" description="Disordered" evidence="1">
    <location>
        <begin position="91"/>
        <end position="114"/>
    </location>
</feature>
<proteinExistence type="predicted"/>
<dbReference type="EMBL" id="JBGBPQ010000019">
    <property type="protein sequence ID" value="KAL1505094.1"/>
    <property type="molecule type" value="Genomic_DNA"/>
</dbReference>
<feature type="signal peptide" evidence="2">
    <location>
        <begin position="1"/>
        <end position="17"/>
    </location>
</feature>
<accession>A0AB34IUJ0</accession>
<evidence type="ECO:0000313" key="3">
    <source>
        <dbReference type="EMBL" id="KAL1505094.1"/>
    </source>
</evidence>
<sequence length="658" mass="72047">MPRALLLVVLAAPAALAFSTFDGIQYVNTFWEIWEKGEETAFKATYSPGLQFEIPAVGVNITGINNVWTLRQGIEGNGNGDLRTLLRPLSCHPPLPPPHPPPPHPPPPISQEFPNTHRVNLEERWVSFRMQSVLKREYNGKPTGGVELHGEWTFHFNSEWVLDQMWLHLINSPVFGVASSTRPTPSSVYKPSNNVTRYSAANPPTIETDLISLTNEWFEKWERGERGAWLDLNEPGLIYSFEGGSLTGAEVLFGVRTNVAGLPLNQPGSGDEFIWTFFAFNHRVDLVNRYVTTSPWLYIKSDSEGLNASQVIEQAHMVFKYSADWKVEQIQFFPYYSYISGDRNPPPTATVPFAPSPFLLAAPLAVTGSDVIVRVNDFFYDLEFGRQAEVLAALADDVVVDMPDISISTSGPTAFWTDYRMALANSAANDARGGASEFYWQEIATGHVVDLSTRSVKFHNLERMKVASGSYALGDLVGMSEWVFTYDAAFRITSIFVQTFHAPILGTVGTSVETVSSPFLLEAGASCSASADWCVLGYDCIGGTCTSVQCASWCNSYTCGLPSCAGCDATTDECAQLEADSYCAGWCNEWTCGFEHCEGCSVCQATAYCLPWCNAYTCATSWCSDCSVCADVAAGSYCASWCNSYTCGFSVCAGCGVC</sequence>
<evidence type="ECO:0000256" key="2">
    <source>
        <dbReference type="SAM" id="SignalP"/>
    </source>
</evidence>
<gene>
    <name evidence="3" type="ORF">AB1Y20_008853</name>
</gene>
<comment type="caution">
    <text evidence="3">The sequence shown here is derived from an EMBL/GenBank/DDBJ whole genome shotgun (WGS) entry which is preliminary data.</text>
</comment>
<feature type="compositionally biased region" description="Pro residues" evidence="1">
    <location>
        <begin position="91"/>
        <end position="109"/>
    </location>
</feature>